<evidence type="ECO:0000313" key="1">
    <source>
        <dbReference type="EMBL" id="MDO1584486.1"/>
    </source>
</evidence>
<gene>
    <name evidence="1" type="ORF">Q2T52_20560</name>
</gene>
<reference evidence="1" key="2">
    <citation type="submission" date="2023-07" db="EMBL/GenBank/DDBJ databases">
        <authorList>
            <person name="Sun H."/>
        </authorList>
    </citation>
    <scope>NUCLEOTIDE SEQUENCE</scope>
    <source>
        <strain evidence="1">05753</strain>
    </source>
</reference>
<proteinExistence type="predicted"/>
<evidence type="ECO:0000313" key="2">
    <source>
        <dbReference type="Proteomes" id="UP001169006"/>
    </source>
</evidence>
<dbReference type="Proteomes" id="UP001169006">
    <property type="component" value="Unassembled WGS sequence"/>
</dbReference>
<sequence>MPPFSVLIASMVVLVAAPGEAPPTRADLSQRVEQALARRLDIMPLATRITHVGENRNKSGFTVCGYADERAGTARKGQTERFFVVVPGNFAILDRDGADLMDDYWRNAGC</sequence>
<protein>
    <submittedName>
        <fullName evidence="1">Uncharacterized protein</fullName>
    </submittedName>
</protein>
<organism evidence="1 2">
    <name type="scientific">Rhizobium oryzicola</name>
    <dbReference type="NCBI Taxonomy" id="1232668"/>
    <lineage>
        <taxon>Bacteria</taxon>
        <taxon>Pseudomonadati</taxon>
        <taxon>Pseudomonadota</taxon>
        <taxon>Alphaproteobacteria</taxon>
        <taxon>Hyphomicrobiales</taxon>
        <taxon>Rhizobiaceae</taxon>
        <taxon>Rhizobium/Agrobacterium group</taxon>
        <taxon>Rhizobium</taxon>
    </lineage>
</organism>
<dbReference type="EMBL" id="JAUKWQ010000008">
    <property type="protein sequence ID" value="MDO1584486.1"/>
    <property type="molecule type" value="Genomic_DNA"/>
</dbReference>
<comment type="caution">
    <text evidence="1">The sequence shown here is derived from an EMBL/GenBank/DDBJ whole genome shotgun (WGS) entry which is preliminary data.</text>
</comment>
<keyword evidence="2" id="KW-1185">Reference proteome</keyword>
<dbReference type="RefSeq" id="WP_302078722.1">
    <property type="nucleotide sequence ID" value="NZ_JAUKWQ010000008.1"/>
</dbReference>
<accession>A0ABT8T1G1</accession>
<name>A0ABT8T1G1_9HYPH</name>
<reference evidence="1" key="1">
    <citation type="journal article" date="2015" name="Int. J. Syst. Evol. Microbiol.">
        <title>Rhizobium oryzicola sp. nov., potential plant-growth-promoting endophytic bacteria isolated from rice roots.</title>
        <authorList>
            <person name="Zhang X.X."/>
            <person name="Gao J.S."/>
            <person name="Cao Y.H."/>
            <person name="Sheirdil R.A."/>
            <person name="Wang X.C."/>
            <person name="Zhang L."/>
        </authorList>
    </citation>
    <scope>NUCLEOTIDE SEQUENCE</scope>
    <source>
        <strain evidence="1">05753</strain>
    </source>
</reference>